<feature type="compositionally biased region" description="Pro residues" evidence="1">
    <location>
        <begin position="109"/>
        <end position="150"/>
    </location>
</feature>
<organism evidence="2 3">
    <name type="scientific">Champsocephalus esox</name>
    <name type="common">pike icefish</name>
    <dbReference type="NCBI Taxonomy" id="159716"/>
    <lineage>
        <taxon>Eukaryota</taxon>
        <taxon>Metazoa</taxon>
        <taxon>Chordata</taxon>
        <taxon>Craniata</taxon>
        <taxon>Vertebrata</taxon>
        <taxon>Euteleostomi</taxon>
        <taxon>Actinopterygii</taxon>
        <taxon>Neopterygii</taxon>
        <taxon>Teleostei</taxon>
        <taxon>Neoteleostei</taxon>
        <taxon>Acanthomorphata</taxon>
        <taxon>Eupercaria</taxon>
        <taxon>Perciformes</taxon>
        <taxon>Notothenioidei</taxon>
        <taxon>Channichthyidae</taxon>
        <taxon>Champsocephalus</taxon>
    </lineage>
</organism>
<dbReference type="AlphaFoldDB" id="A0AAN8BW06"/>
<evidence type="ECO:0000313" key="2">
    <source>
        <dbReference type="EMBL" id="KAK5892891.1"/>
    </source>
</evidence>
<dbReference type="EMBL" id="JAULUE010002055">
    <property type="protein sequence ID" value="KAK5892891.1"/>
    <property type="molecule type" value="Genomic_DNA"/>
</dbReference>
<gene>
    <name evidence="2" type="ORF">CesoFtcFv8_013238</name>
</gene>
<reference evidence="2 3" key="1">
    <citation type="journal article" date="2023" name="Mol. Biol. Evol.">
        <title>Genomics of Secondarily Temperate Adaptation in the Only Non-Antarctic Icefish.</title>
        <authorList>
            <person name="Rivera-Colon A.G."/>
            <person name="Rayamajhi N."/>
            <person name="Minhas B.F."/>
            <person name="Madrigal G."/>
            <person name="Bilyk K.T."/>
            <person name="Yoon V."/>
            <person name="Hune M."/>
            <person name="Gregory S."/>
            <person name="Cheng C.H.C."/>
            <person name="Catchen J.M."/>
        </authorList>
    </citation>
    <scope>NUCLEOTIDE SEQUENCE [LARGE SCALE GENOMIC DNA]</scope>
    <source>
        <strain evidence="2">JC2023a</strain>
    </source>
</reference>
<keyword evidence="3" id="KW-1185">Reference proteome</keyword>
<dbReference type="Proteomes" id="UP001335648">
    <property type="component" value="Unassembled WGS sequence"/>
</dbReference>
<comment type="caution">
    <text evidence="2">The sequence shown here is derived from an EMBL/GenBank/DDBJ whole genome shotgun (WGS) entry which is preliminary data.</text>
</comment>
<accession>A0AAN8BW06</accession>
<evidence type="ECO:0000313" key="3">
    <source>
        <dbReference type="Proteomes" id="UP001335648"/>
    </source>
</evidence>
<name>A0AAN8BW06_9TELE</name>
<feature type="region of interest" description="Disordered" evidence="1">
    <location>
        <begin position="79"/>
        <end position="177"/>
    </location>
</feature>
<sequence>MGMDRDDALEQAMLSISPSKHVQSSESAPSSSASPQQAPRRNRVPSATLSAELKASLVEAPALPAKTRVPLPKELVFLMPEPSAPTPTQTHITVPAAPEISAEPCRPTLHPPAAPTPSQPLPRPSTGPSCPPPLSPPPPPPPLPLPPPQLPAYNQDVRAGAALQNSRRGKGTVPLGRQGLLCSFSGVRVV</sequence>
<feature type="region of interest" description="Disordered" evidence="1">
    <location>
        <begin position="1"/>
        <end position="48"/>
    </location>
</feature>
<evidence type="ECO:0000256" key="1">
    <source>
        <dbReference type="SAM" id="MobiDB-lite"/>
    </source>
</evidence>
<protein>
    <submittedName>
        <fullName evidence="2">Uncharacterized protein</fullName>
    </submittedName>
</protein>
<feature type="compositionally biased region" description="Low complexity" evidence="1">
    <location>
        <begin position="24"/>
        <end position="39"/>
    </location>
</feature>
<proteinExistence type="predicted"/>